<feature type="transmembrane region" description="Helical" evidence="8">
    <location>
        <begin position="467"/>
        <end position="490"/>
    </location>
</feature>
<name>A0ABS6NPF1_9BURK</name>
<feature type="transmembrane region" description="Helical" evidence="8">
    <location>
        <begin position="12"/>
        <end position="31"/>
    </location>
</feature>
<comment type="subcellular location">
    <subcellularLocation>
        <location evidence="1">Cell membrane</location>
        <topology evidence="1">Multi-pass membrane protein</topology>
    </subcellularLocation>
</comment>
<feature type="transmembrane region" description="Helical" evidence="8">
    <location>
        <begin position="193"/>
        <end position="213"/>
    </location>
</feature>
<feature type="transmembrane region" description="Helical" evidence="8">
    <location>
        <begin position="51"/>
        <end position="70"/>
    </location>
</feature>
<feature type="transmembrane region" description="Helical" evidence="8">
    <location>
        <begin position="346"/>
        <end position="373"/>
    </location>
</feature>
<comment type="caution">
    <text evidence="9">The sequence shown here is derived from an EMBL/GenBank/DDBJ whole genome shotgun (WGS) entry which is preliminary data.</text>
</comment>
<dbReference type="InterPro" id="IPR018093">
    <property type="entry name" value="BCCT_CS"/>
</dbReference>
<evidence type="ECO:0000256" key="2">
    <source>
        <dbReference type="ARBA" id="ARBA00005658"/>
    </source>
</evidence>
<keyword evidence="7 8" id="KW-0472">Membrane</keyword>
<feature type="transmembrane region" description="Helical" evidence="8">
    <location>
        <begin position="225"/>
        <end position="249"/>
    </location>
</feature>
<evidence type="ECO:0000313" key="9">
    <source>
        <dbReference type="EMBL" id="MBV4397112.1"/>
    </source>
</evidence>
<feature type="transmembrane region" description="Helical" evidence="8">
    <location>
        <begin position="316"/>
        <end position="334"/>
    </location>
</feature>
<dbReference type="Proteomes" id="UP000722165">
    <property type="component" value="Unassembled WGS sequence"/>
</dbReference>
<keyword evidence="10" id="KW-1185">Reference proteome</keyword>
<evidence type="ECO:0000256" key="8">
    <source>
        <dbReference type="SAM" id="Phobius"/>
    </source>
</evidence>
<dbReference type="PANTHER" id="PTHR30047">
    <property type="entry name" value="HIGH-AFFINITY CHOLINE TRANSPORT PROTEIN-RELATED"/>
    <property type="match status" value="1"/>
</dbReference>
<dbReference type="Pfam" id="PF02028">
    <property type="entry name" value="BCCT"/>
    <property type="match status" value="1"/>
</dbReference>
<evidence type="ECO:0000256" key="1">
    <source>
        <dbReference type="ARBA" id="ARBA00004651"/>
    </source>
</evidence>
<feature type="transmembrane region" description="Helical" evidence="8">
    <location>
        <begin position="407"/>
        <end position="432"/>
    </location>
</feature>
<evidence type="ECO:0000256" key="7">
    <source>
        <dbReference type="ARBA" id="ARBA00023136"/>
    </source>
</evidence>
<dbReference type="RefSeq" id="WP_217735007.1">
    <property type="nucleotide sequence ID" value="NZ_JAHSPR010000005.1"/>
</dbReference>
<dbReference type="InterPro" id="IPR000060">
    <property type="entry name" value="BCCT_transptr"/>
</dbReference>
<keyword evidence="4" id="KW-1003">Cell membrane</keyword>
<evidence type="ECO:0000256" key="5">
    <source>
        <dbReference type="ARBA" id="ARBA00022692"/>
    </source>
</evidence>
<dbReference type="NCBIfam" id="NF007399">
    <property type="entry name" value="PRK09928.1"/>
    <property type="match status" value="1"/>
</dbReference>
<dbReference type="PANTHER" id="PTHR30047:SF7">
    <property type="entry name" value="HIGH-AFFINITY CHOLINE TRANSPORT PROTEIN"/>
    <property type="match status" value="1"/>
</dbReference>
<dbReference type="NCBIfam" id="TIGR00842">
    <property type="entry name" value="bcct"/>
    <property type="match status" value="1"/>
</dbReference>
<keyword evidence="3" id="KW-0813">Transport</keyword>
<keyword evidence="5 8" id="KW-0812">Transmembrane</keyword>
<organism evidence="9 10">
    <name type="scientific">Advenella alkanexedens</name>
    <dbReference type="NCBI Taxonomy" id="1481665"/>
    <lineage>
        <taxon>Bacteria</taxon>
        <taxon>Pseudomonadati</taxon>
        <taxon>Pseudomonadota</taxon>
        <taxon>Betaproteobacteria</taxon>
        <taxon>Burkholderiales</taxon>
        <taxon>Alcaligenaceae</taxon>
    </lineage>
</organism>
<comment type="similarity">
    <text evidence="2">Belongs to the BCCT transporter (TC 2.A.15) family.</text>
</comment>
<protein>
    <submittedName>
        <fullName evidence="9">Choline BCCT transporter BetT</fullName>
    </submittedName>
</protein>
<evidence type="ECO:0000256" key="4">
    <source>
        <dbReference type="ARBA" id="ARBA00022475"/>
    </source>
</evidence>
<evidence type="ECO:0000313" key="10">
    <source>
        <dbReference type="Proteomes" id="UP000722165"/>
    </source>
</evidence>
<gene>
    <name evidence="9" type="primary">betT</name>
    <name evidence="9" type="ORF">KU392_07620</name>
</gene>
<feature type="transmembrane region" description="Helical" evidence="8">
    <location>
        <begin position="444"/>
        <end position="461"/>
    </location>
</feature>
<feature type="transmembrane region" description="Helical" evidence="8">
    <location>
        <begin position="261"/>
        <end position="285"/>
    </location>
</feature>
<dbReference type="PROSITE" id="PS01303">
    <property type="entry name" value="BCCT"/>
    <property type="match status" value="1"/>
</dbReference>
<evidence type="ECO:0000256" key="6">
    <source>
        <dbReference type="ARBA" id="ARBA00022989"/>
    </source>
</evidence>
<reference evidence="9 10" key="1">
    <citation type="submission" date="2021-06" db="EMBL/GenBank/DDBJ databases">
        <authorList>
            <person name="Lu T."/>
            <person name="Wang Q."/>
            <person name="Han X."/>
        </authorList>
    </citation>
    <scope>NUCLEOTIDE SEQUENCE [LARGE SCALE GENOMIC DNA]</scope>
    <source>
        <strain evidence="9 10">LAM0050</strain>
    </source>
</reference>
<keyword evidence="6 8" id="KW-1133">Transmembrane helix</keyword>
<dbReference type="EMBL" id="JAHSPR010000005">
    <property type="protein sequence ID" value="MBV4397112.1"/>
    <property type="molecule type" value="Genomic_DNA"/>
</dbReference>
<feature type="transmembrane region" description="Helical" evidence="8">
    <location>
        <begin position="90"/>
        <end position="111"/>
    </location>
</feature>
<sequence length="668" mass="74144">MKPFKQTSINPPVFFSAAALILLLIGLAAFAPDFTQQLFSNTQTWILSHVSWFYILTVAIILLSTFFLAISRYGDIKLGPDHSTPDFKNFTWFAMLFSTGMGIGLMFFGVAEPVMHFLSPPTGEGGTVLAARNAMSITFFHWGLHAWAIYAIVGLVLAFFCYRHGLPLRLSSALYPIIGDRIYGRTGQAVDTFAVLGTVFGVATSLGFGVAQINSGLNYLFNLPVTLQVQIVLIIIACGLATLSVASGLDRGIKILSEINLGLAFLLLLFVLILGPTVFLLQTFVENTGAYLSNIVTATFTLYAYEPNDWIGGWTLFYWGWWIAWSPFVGLFIARISRGRTIRQFVLGVLLVPSGFTLFWMTVFGDTAIYYILVEGMSNFGLTVQNDVAQALFVFLEKLPLTSLTSILALCMVVVFFVTSADSGALVIDLLASKENMPSPVWQRIFWSALTGVVAIALLLADGLQALQTATIVSALPFSIILLAAIFGLFKALKTEATKRQIRYQTVARTPPLAQGQDWQQRLRNLVTLPEQNQVVRFMNLTVAPAMKAIGAELQDLGFEAEVMQKSSPDSDAKGWALTVAHHGEYQDFSYQVYPVAENRPTLNPVDTERPDKEIYYRAEVHLTEGGQDYDIMGWTKDDIIVDIINQYERHRHFLHMVHDNEPIPDDK</sequence>
<evidence type="ECO:0000256" key="3">
    <source>
        <dbReference type="ARBA" id="ARBA00022448"/>
    </source>
</evidence>
<feature type="transmembrane region" description="Helical" evidence="8">
    <location>
        <begin position="139"/>
        <end position="162"/>
    </location>
</feature>
<accession>A0ABS6NPF1</accession>
<proteinExistence type="inferred from homology"/>